<geneLocation type="plasmid" evidence="2 3">
    <name>SNP1</name>
</geneLocation>
<name>A0ABM8A6Z2_STRNI</name>
<feature type="region of interest" description="Disordered" evidence="1">
    <location>
        <begin position="31"/>
        <end position="65"/>
    </location>
</feature>
<evidence type="ECO:0000313" key="3">
    <source>
        <dbReference type="Proteomes" id="UP001059597"/>
    </source>
</evidence>
<dbReference type="Proteomes" id="UP001059597">
    <property type="component" value="Plasmid SNP1"/>
</dbReference>
<protein>
    <submittedName>
        <fullName evidence="2">Uncharacterized protein</fullName>
    </submittedName>
</protein>
<accession>A0ABM8A6Z2</accession>
<sequence>MAAIAVTSRAIARKPEDTSTPLFPLADHRRQAQIASSGTTWGPPSVAGFRSQPGPSDMGSGSCLWIAPAQSPLTSRAGQRNLRAGPFG</sequence>
<evidence type="ECO:0000313" key="2">
    <source>
        <dbReference type="EMBL" id="BDM74278.1"/>
    </source>
</evidence>
<evidence type="ECO:0000256" key="1">
    <source>
        <dbReference type="SAM" id="MobiDB-lite"/>
    </source>
</evidence>
<organism evidence="2 3">
    <name type="scientific">Streptomyces nigrescens</name>
    <dbReference type="NCBI Taxonomy" id="1920"/>
    <lineage>
        <taxon>Bacteria</taxon>
        <taxon>Bacillati</taxon>
        <taxon>Actinomycetota</taxon>
        <taxon>Actinomycetes</taxon>
        <taxon>Kitasatosporales</taxon>
        <taxon>Streptomycetaceae</taxon>
        <taxon>Streptomyces</taxon>
    </lineage>
</organism>
<keyword evidence="2" id="KW-0614">Plasmid</keyword>
<reference evidence="2" key="1">
    <citation type="submission" date="2022-06" db="EMBL/GenBank/DDBJ databases">
        <title>Complete genome sequence of Streptomyces nigrescens HEK616.</title>
        <authorList>
            <person name="Asamizu S."/>
            <person name="Onaka H."/>
        </authorList>
    </citation>
    <scope>NUCLEOTIDE SEQUENCE</scope>
    <source>
        <strain evidence="2">HEK616</strain>
        <plasmid evidence="2">SNP1</plasmid>
    </source>
</reference>
<proteinExistence type="predicted"/>
<feature type="compositionally biased region" description="Polar residues" evidence="1">
    <location>
        <begin position="33"/>
        <end position="42"/>
    </location>
</feature>
<gene>
    <name evidence="2" type="ORF">HEK616_77650</name>
</gene>
<keyword evidence="3" id="KW-1185">Reference proteome</keyword>
<dbReference type="EMBL" id="AP026074">
    <property type="protein sequence ID" value="BDM74278.1"/>
    <property type="molecule type" value="Genomic_DNA"/>
</dbReference>